<accession>A0AAN6MDA6</accession>
<dbReference type="PROSITE" id="PS50048">
    <property type="entry name" value="ZN2_CY6_FUNGAL_2"/>
    <property type="match status" value="1"/>
</dbReference>
<sequence>MAASDGPPSGLRPLLPRPASAGAAPTPDLTVLVKLAPRRPPIKNACERCRVRKIKCDGIRPACATCLRLAFNCVYLSLSPDESRSTAIKRKFDEAQDRVSSHEEFYTLLKTRGAAEVAEMLRRIRAGMDVDSVLRHVRDGDLVLQTRLTPETRMRYTFPEFPEWPTVFRDPNDPYLGAPLLDFQGVTTPPPEKALPDIHAYQMPYHAAHVVDPRLSSVRAATWTSVTSDDALVAKLLGIYFQHEYPRTPPFQKDLFLDDLVQGNTTFCSPLLVNAILANAAHGLASDPRRVEFWTPRSFPYAFLAEAKRLWELEIADGPKLTIIHAALPLSLRYSADGADKIGLPFVMTALEMADNMGLFTKLEKGNSRMSFGRAFTAWALFTWQRFASRCEPPYLVKPPVTPLPDKTSMQRFTGEIYLQYPLQARLTPTHLDVMFRNQVELSIIMLEINSAATRAGAPGTAPPTLGQALELYGLLETWYKALPLELQPDRVVMPQHLQLHMEYHLIIINLFDPWISSHQDGSANPTQADTLTAGSPSIRELGTLARARLETLIRLYYLRHSFDATDVMLILFLLMLGSISVRVLDSPTVSSTTSDSTSNTSTRQEGDASTFLLCAKGLHDQGRNHYIGALMFETLVGLVRPGNGVLRGGLARVRAEFEGIQVREEYTHMEWPVERWILGAKGRGEGRVVEEGSGDEEGV</sequence>
<dbReference type="InterPro" id="IPR001138">
    <property type="entry name" value="Zn2Cys6_DnaBD"/>
</dbReference>
<feature type="domain" description="Zn(2)-C6 fungal-type" evidence="3">
    <location>
        <begin position="45"/>
        <end position="75"/>
    </location>
</feature>
<reference evidence="4" key="1">
    <citation type="journal article" date="2023" name="Mol. Phylogenet. Evol.">
        <title>Genome-scale phylogeny and comparative genomics of the fungal order Sordariales.</title>
        <authorList>
            <person name="Hensen N."/>
            <person name="Bonometti L."/>
            <person name="Westerberg I."/>
            <person name="Brannstrom I.O."/>
            <person name="Guillou S."/>
            <person name="Cros-Aarteil S."/>
            <person name="Calhoun S."/>
            <person name="Haridas S."/>
            <person name="Kuo A."/>
            <person name="Mondo S."/>
            <person name="Pangilinan J."/>
            <person name="Riley R."/>
            <person name="LaButti K."/>
            <person name="Andreopoulos B."/>
            <person name="Lipzen A."/>
            <person name="Chen C."/>
            <person name="Yan M."/>
            <person name="Daum C."/>
            <person name="Ng V."/>
            <person name="Clum A."/>
            <person name="Steindorff A."/>
            <person name="Ohm R.A."/>
            <person name="Martin F."/>
            <person name="Silar P."/>
            <person name="Natvig D.O."/>
            <person name="Lalanne C."/>
            <person name="Gautier V."/>
            <person name="Ament-Velasquez S.L."/>
            <person name="Kruys A."/>
            <person name="Hutchinson M.I."/>
            <person name="Powell A.J."/>
            <person name="Barry K."/>
            <person name="Miller A.N."/>
            <person name="Grigoriev I.V."/>
            <person name="Debuchy R."/>
            <person name="Gladieux P."/>
            <person name="Hiltunen Thoren M."/>
            <person name="Johannesson H."/>
        </authorList>
    </citation>
    <scope>NUCLEOTIDE SEQUENCE</scope>
    <source>
        <strain evidence="4">CBS 103.79</strain>
    </source>
</reference>
<evidence type="ECO:0000259" key="3">
    <source>
        <dbReference type="PROSITE" id="PS50048"/>
    </source>
</evidence>
<dbReference type="PANTHER" id="PTHR47256:SF1">
    <property type="entry name" value="ZN(II)2CYS6 TRANSCRIPTION FACTOR (EUROFUNG)"/>
    <property type="match status" value="1"/>
</dbReference>
<dbReference type="Pfam" id="PF00172">
    <property type="entry name" value="Zn_clus"/>
    <property type="match status" value="1"/>
</dbReference>
<dbReference type="InterPro" id="IPR036864">
    <property type="entry name" value="Zn2-C6_fun-type_DNA-bd_sf"/>
</dbReference>
<comment type="caution">
    <text evidence="4">The sequence shown here is derived from an EMBL/GenBank/DDBJ whole genome shotgun (WGS) entry which is preliminary data.</text>
</comment>
<dbReference type="AlphaFoldDB" id="A0AAN6MDA6"/>
<dbReference type="Gene3D" id="4.10.240.10">
    <property type="entry name" value="Zn(2)-C6 fungal-type DNA-binding domain"/>
    <property type="match status" value="1"/>
</dbReference>
<dbReference type="InterPro" id="IPR053187">
    <property type="entry name" value="Notoamide_regulator"/>
</dbReference>
<dbReference type="GO" id="GO:0008270">
    <property type="term" value="F:zinc ion binding"/>
    <property type="evidence" value="ECO:0007669"/>
    <property type="project" value="InterPro"/>
</dbReference>
<keyword evidence="5" id="KW-1185">Reference proteome</keyword>
<evidence type="ECO:0000313" key="5">
    <source>
        <dbReference type="Proteomes" id="UP001303889"/>
    </source>
</evidence>
<dbReference type="Proteomes" id="UP001303889">
    <property type="component" value="Unassembled WGS sequence"/>
</dbReference>
<dbReference type="EMBL" id="MU856015">
    <property type="protein sequence ID" value="KAK3898034.1"/>
    <property type="molecule type" value="Genomic_DNA"/>
</dbReference>
<name>A0AAN6MDA6_9PEZI</name>
<evidence type="ECO:0000256" key="2">
    <source>
        <dbReference type="SAM" id="MobiDB-lite"/>
    </source>
</evidence>
<dbReference type="SMART" id="SM00066">
    <property type="entry name" value="GAL4"/>
    <property type="match status" value="1"/>
</dbReference>
<proteinExistence type="predicted"/>
<evidence type="ECO:0000313" key="4">
    <source>
        <dbReference type="EMBL" id="KAK3898034.1"/>
    </source>
</evidence>
<dbReference type="PROSITE" id="PS00463">
    <property type="entry name" value="ZN2_CY6_FUNGAL_1"/>
    <property type="match status" value="1"/>
</dbReference>
<organism evidence="4 5">
    <name type="scientific">Staphylotrichum tortipilum</name>
    <dbReference type="NCBI Taxonomy" id="2831512"/>
    <lineage>
        <taxon>Eukaryota</taxon>
        <taxon>Fungi</taxon>
        <taxon>Dikarya</taxon>
        <taxon>Ascomycota</taxon>
        <taxon>Pezizomycotina</taxon>
        <taxon>Sordariomycetes</taxon>
        <taxon>Sordariomycetidae</taxon>
        <taxon>Sordariales</taxon>
        <taxon>Chaetomiaceae</taxon>
        <taxon>Staphylotrichum</taxon>
    </lineage>
</organism>
<protein>
    <submittedName>
        <fullName evidence="4">Nitrogen assimilation transcription factor nirA</fullName>
    </submittedName>
</protein>
<dbReference type="CDD" id="cd00067">
    <property type="entry name" value="GAL4"/>
    <property type="match status" value="1"/>
</dbReference>
<dbReference type="GO" id="GO:0000981">
    <property type="term" value="F:DNA-binding transcription factor activity, RNA polymerase II-specific"/>
    <property type="evidence" value="ECO:0007669"/>
    <property type="project" value="InterPro"/>
</dbReference>
<dbReference type="CDD" id="cd12148">
    <property type="entry name" value="fungal_TF_MHR"/>
    <property type="match status" value="1"/>
</dbReference>
<feature type="region of interest" description="Disordered" evidence="2">
    <location>
        <begin position="1"/>
        <end position="23"/>
    </location>
</feature>
<gene>
    <name evidence="4" type="ORF">C8A05DRAFT_47539</name>
</gene>
<evidence type="ECO:0000256" key="1">
    <source>
        <dbReference type="ARBA" id="ARBA00023242"/>
    </source>
</evidence>
<reference evidence="4" key="2">
    <citation type="submission" date="2023-05" db="EMBL/GenBank/DDBJ databases">
        <authorList>
            <consortium name="Lawrence Berkeley National Laboratory"/>
            <person name="Steindorff A."/>
            <person name="Hensen N."/>
            <person name="Bonometti L."/>
            <person name="Westerberg I."/>
            <person name="Brannstrom I.O."/>
            <person name="Guillou S."/>
            <person name="Cros-Aarteil S."/>
            <person name="Calhoun S."/>
            <person name="Haridas S."/>
            <person name="Kuo A."/>
            <person name="Mondo S."/>
            <person name="Pangilinan J."/>
            <person name="Riley R."/>
            <person name="Labutti K."/>
            <person name="Andreopoulos B."/>
            <person name="Lipzen A."/>
            <person name="Chen C."/>
            <person name="Yanf M."/>
            <person name="Daum C."/>
            <person name="Ng V."/>
            <person name="Clum A."/>
            <person name="Ohm R."/>
            <person name="Martin F."/>
            <person name="Silar P."/>
            <person name="Natvig D."/>
            <person name="Lalanne C."/>
            <person name="Gautier V."/>
            <person name="Ament-Velasquez S.L."/>
            <person name="Kruys A."/>
            <person name="Hutchinson M.I."/>
            <person name="Powell A.J."/>
            <person name="Barry K."/>
            <person name="Miller A.N."/>
            <person name="Grigoriev I.V."/>
            <person name="Debuchy R."/>
            <person name="Gladieux P."/>
            <person name="Thoren M.H."/>
            <person name="Johannesson H."/>
        </authorList>
    </citation>
    <scope>NUCLEOTIDE SEQUENCE</scope>
    <source>
        <strain evidence="4">CBS 103.79</strain>
    </source>
</reference>
<keyword evidence="1" id="KW-0539">Nucleus</keyword>
<dbReference type="SUPFAM" id="SSF57701">
    <property type="entry name" value="Zn2/Cys6 DNA-binding domain"/>
    <property type="match status" value="1"/>
</dbReference>
<dbReference type="PANTHER" id="PTHR47256">
    <property type="entry name" value="ZN(II)2CYS6 TRANSCRIPTION FACTOR (EUROFUNG)-RELATED"/>
    <property type="match status" value="1"/>
</dbReference>